<comment type="caution">
    <text evidence="2">The sequence shown here is derived from an EMBL/GenBank/DDBJ whole genome shotgun (WGS) entry which is preliminary data.</text>
</comment>
<feature type="compositionally biased region" description="Polar residues" evidence="1">
    <location>
        <begin position="26"/>
        <end position="37"/>
    </location>
</feature>
<sequence>MTIRSPFKHSPTPDIKVHPFPPSLPPTSYSKRTNRMNNNKEGKESERKKTGKSFLEKEKKERRKKREHGEVDSARSPEQRKRNFLASTSLDFVVTHCCSGTQIAELLPIEIVKDQWNGQRAGACGQGFITHSEFRWSNTEPLIEYLIITSTEQRRSV</sequence>
<organism evidence="2 3">
    <name type="scientific">Nephila pilipes</name>
    <name type="common">Giant wood spider</name>
    <name type="synonym">Nephila maculata</name>
    <dbReference type="NCBI Taxonomy" id="299642"/>
    <lineage>
        <taxon>Eukaryota</taxon>
        <taxon>Metazoa</taxon>
        <taxon>Ecdysozoa</taxon>
        <taxon>Arthropoda</taxon>
        <taxon>Chelicerata</taxon>
        <taxon>Arachnida</taxon>
        <taxon>Araneae</taxon>
        <taxon>Araneomorphae</taxon>
        <taxon>Entelegynae</taxon>
        <taxon>Araneoidea</taxon>
        <taxon>Nephilidae</taxon>
        <taxon>Nephila</taxon>
    </lineage>
</organism>
<evidence type="ECO:0000313" key="2">
    <source>
        <dbReference type="EMBL" id="GFU31566.1"/>
    </source>
</evidence>
<reference evidence="2" key="1">
    <citation type="submission" date="2020-08" db="EMBL/GenBank/DDBJ databases">
        <title>Multicomponent nature underlies the extraordinary mechanical properties of spider dragline silk.</title>
        <authorList>
            <person name="Kono N."/>
            <person name="Nakamura H."/>
            <person name="Mori M."/>
            <person name="Yoshida Y."/>
            <person name="Ohtoshi R."/>
            <person name="Malay A.D."/>
            <person name="Moran D.A.P."/>
            <person name="Tomita M."/>
            <person name="Numata K."/>
            <person name="Arakawa K."/>
        </authorList>
    </citation>
    <scope>NUCLEOTIDE SEQUENCE</scope>
</reference>
<evidence type="ECO:0000256" key="1">
    <source>
        <dbReference type="SAM" id="MobiDB-lite"/>
    </source>
</evidence>
<gene>
    <name evidence="2" type="ORF">NPIL_409251</name>
</gene>
<feature type="region of interest" description="Disordered" evidence="1">
    <location>
        <begin position="1"/>
        <end position="82"/>
    </location>
</feature>
<name>A0A8X6UKN8_NEPPI</name>
<accession>A0A8X6UKN8</accession>
<dbReference type="AlphaFoldDB" id="A0A8X6UKN8"/>
<keyword evidence="3" id="KW-1185">Reference proteome</keyword>
<feature type="compositionally biased region" description="Basic and acidic residues" evidence="1">
    <location>
        <begin position="67"/>
        <end position="81"/>
    </location>
</feature>
<dbReference type="Proteomes" id="UP000887013">
    <property type="component" value="Unassembled WGS sequence"/>
</dbReference>
<proteinExistence type="predicted"/>
<evidence type="ECO:0000313" key="3">
    <source>
        <dbReference type="Proteomes" id="UP000887013"/>
    </source>
</evidence>
<dbReference type="EMBL" id="BMAW01082967">
    <property type="protein sequence ID" value="GFU31566.1"/>
    <property type="molecule type" value="Genomic_DNA"/>
</dbReference>
<feature type="compositionally biased region" description="Basic and acidic residues" evidence="1">
    <location>
        <begin position="38"/>
        <end position="59"/>
    </location>
</feature>
<protein>
    <submittedName>
        <fullName evidence="2">Uncharacterized protein</fullName>
    </submittedName>
</protein>